<evidence type="ECO:0000313" key="4">
    <source>
        <dbReference type="Proteomes" id="UP000310636"/>
    </source>
</evidence>
<dbReference type="InterPro" id="IPR008928">
    <property type="entry name" value="6-hairpin_glycosidase_sf"/>
</dbReference>
<evidence type="ECO:0000313" key="3">
    <source>
        <dbReference type="EMBL" id="THF73797.1"/>
    </source>
</evidence>
<dbReference type="Proteomes" id="UP000310636">
    <property type="component" value="Unassembled WGS sequence"/>
</dbReference>
<sequence length="926" mass="101811">MREWSLVSGSYRLAVVPAAEGGYAVEIYREERGDGARPEETDEAVKTDKTGKAGEAGKAVMADRAKPMSKSAKVVKLEKPVSVWLKSAAGEPLLVCGTYRACRAEAGRLLLEGEAASGGGTVIRAEDVYEAETFEPDTDNNGNRGRSATGTGGVFRLSRQVTVVSAGSDAVGFSSVLSAEPAAGGVLSDYEMFAPGVWYKGNEHVVKKAIASDYSRSDIHMREMRLALPFLMMREPRSGESLAVGHGDAAPSSEADEGSPEWLVDESMQYGSFGIRVDAAPKLQFVYPGWEGDINYIDGSVPWIRRCHPLRPGLSHGYRLVMRLDNKSRDYAEAMTGSWRFYYEGAGPGIERLDVSSVYDHAVRLLDDYCRDYNGVTGLPFKSQLPTGEVTGHAMVMGFVGQQLPAAYQMIRYGCLRGEPGLVAKGAAIVDFWASRSMTPSGLPKTWYEPFFAGTGVFTNRTVDLRTISDGMEGALEAYRFLKERGEERGEWLRYAAAFGNWLAANQNEDGSFCREYDLAGTPVHHGKHNTSNPIRFLLRLASASVTGDGRYWDAALRAGDYAYRHVYESFRYVGGTSDNDNTIDKEAGAMAMNAFLALYEHTGEAKWLEALRGAADFTETWMFAWNYGLHHGGTHWEAGDGTLPQWIATELEQTEAVQAVEVQFYPADAAYRYELEVSRDGEEWEVFAPGAEARYVRVTIIGMDGTGDATNSTNSINSINSTNATNATNATNSAHSIASRPGLWTLDVRGADGRRLALHRPTTASSWRNEIVRPEKAVDGRGPQFRSPVKDGLIGRSIVATGHTYADMYLAYKSSQFYRLYLFTGDAHYLHVALLLQHNVNRLADGDGTKGYAFPGLIEEGIGVAEFVCRPIDVWLTWCTVAQLEPLSELEERFGSCDIDAIERLPLEERLSRNRRGRSGVESRE</sequence>
<accession>A0A4S4BHC4</accession>
<dbReference type="PROSITE" id="PS50022">
    <property type="entry name" value="FA58C_3"/>
    <property type="match status" value="1"/>
</dbReference>
<dbReference type="GO" id="GO:0005975">
    <property type="term" value="P:carbohydrate metabolic process"/>
    <property type="evidence" value="ECO:0007669"/>
    <property type="project" value="InterPro"/>
</dbReference>
<evidence type="ECO:0000259" key="2">
    <source>
        <dbReference type="PROSITE" id="PS50022"/>
    </source>
</evidence>
<dbReference type="EMBL" id="SSOB01000049">
    <property type="protein sequence ID" value="THF73797.1"/>
    <property type="molecule type" value="Genomic_DNA"/>
</dbReference>
<evidence type="ECO:0000256" key="1">
    <source>
        <dbReference type="SAM" id="MobiDB-lite"/>
    </source>
</evidence>
<protein>
    <recommendedName>
        <fullName evidence="2">F5/8 type C domain-containing protein</fullName>
    </recommendedName>
</protein>
<dbReference type="InterPro" id="IPR008979">
    <property type="entry name" value="Galactose-bd-like_sf"/>
</dbReference>
<dbReference type="SUPFAM" id="SSF48208">
    <property type="entry name" value="Six-hairpin glycosidases"/>
    <property type="match status" value="1"/>
</dbReference>
<dbReference type="Gene3D" id="2.60.120.260">
    <property type="entry name" value="Galactose-binding domain-like"/>
    <property type="match status" value="1"/>
</dbReference>
<dbReference type="Pfam" id="PF00754">
    <property type="entry name" value="F5_F8_type_C"/>
    <property type="match status" value="1"/>
</dbReference>
<feature type="region of interest" description="Disordered" evidence="1">
    <location>
        <begin position="32"/>
        <end position="57"/>
    </location>
</feature>
<proteinExistence type="predicted"/>
<dbReference type="RefSeq" id="WP_136373097.1">
    <property type="nucleotide sequence ID" value="NZ_SSOB01000049.1"/>
</dbReference>
<feature type="domain" description="F5/8 type C" evidence="2">
    <location>
        <begin position="635"/>
        <end position="685"/>
    </location>
</feature>
<feature type="compositionally biased region" description="Basic and acidic residues" evidence="1">
    <location>
        <begin position="32"/>
        <end position="52"/>
    </location>
</feature>
<reference evidence="3 4" key="1">
    <citation type="submission" date="2019-04" db="EMBL/GenBank/DDBJ databases">
        <title>Cohnella sp. nov. isolated from preserved vegetables.</title>
        <authorList>
            <person name="Lin S.-Y."/>
            <person name="Hung M.-H."/>
            <person name="Young C.-C."/>
        </authorList>
    </citation>
    <scope>NUCLEOTIDE SEQUENCE [LARGE SCALE GENOMIC DNA]</scope>
    <source>
        <strain evidence="3 4">CC-MHH1044</strain>
    </source>
</reference>
<dbReference type="AlphaFoldDB" id="A0A4S4BHC4"/>
<organism evidence="3 4">
    <name type="scientific">Cohnella fermenti</name>
    <dbReference type="NCBI Taxonomy" id="2565925"/>
    <lineage>
        <taxon>Bacteria</taxon>
        <taxon>Bacillati</taxon>
        <taxon>Bacillota</taxon>
        <taxon>Bacilli</taxon>
        <taxon>Bacillales</taxon>
        <taxon>Paenibacillaceae</taxon>
        <taxon>Cohnella</taxon>
    </lineage>
</organism>
<dbReference type="OrthoDB" id="179491at2"/>
<gene>
    <name evidence="3" type="ORF">E6C55_27795</name>
</gene>
<keyword evidence="4" id="KW-1185">Reference proteome</keyword>
<name>A0A4S4BHC4_9BACL</name>
<dbReference type="InterPro" id="IPR000421">
    <property type="entry name" value="FA58C"/>
</dbReference>
<comment type="caution">
    <text evidence="3">The sequence shown here is derived from an EMBL/GenBank/DDBJ whole genome shotgun (WGS) entry which is preliminary data.</text>
</comment>
<dbReference type="SUPFAM" id="SSF49785">
    <property type="entry name" value="Galactose-binding domain-like"/>
    <property type="match status" value="1"/>
</dbReference>